<dbReference type="EMBL" id="OZ037944">
    <property type="protein sequence ID" value="CAL1696801.1"/>
    <property type="molecule type" value="Genomic_DNA"/>
</dbReference>
<dbReference type="Gene3D" id="3.30.1380.20">
    <property type="entry name" value="Trafficking protein particle complex subunit 3"/>
    <property type="match status" value="1"/>
</dbReference>
<dbReference type="CDD" id="cd14944">
    <property type="entry name" value="TRAPPC6A_Trs33"/>
    <property type="match status" value="1"/>
</dbReference>
<feature type="compositionally biased region" description="Basic and acidic residues" evidence="2">
    <location>
        <begin position="93"/>
        <end position="103"/>
    </location>
</feature>
<organism evidence="3 4">
    <name type="scientific">Somion occarium</name>
    <dbReference type="NCBI Taxonomy" id="3059160"/>
    <lineage>
        <taxon>Eukaryota</taxon>
        <taxon>Fungi</taxon>
        <taxon>Dikarya</taxon>
        <taxon>Basidiomycota</taxon>
        <taxon>Agaricomycotina</taxon>
        <taxon>Agaricomycetes</taxon>
        <taxon>Polyporales</taxon>
        <taxon>Cerrenaceae</taxon>
        <taxon>Somion</taxon>
    </lineage>
</organism>
<evidence type="ECO:0000256" key="2">
    <source>
        <dbReference type="SAM" id="MobiDB-lite"/>
    </source>
</evidence>
<evidence type="ECO:0000256" key="1">
    <source>
        <dbReference type="ARBA" id="ARBA00006218"/>
    </source>
</evidence>
<dbReference type="PANTHER" id="PTHR12817:SF0">
    <property type="entry name" value="GEO08327P1"/>
    <property type="match status" value="1"/>
</dbReference>
<dbReference type="InterPro" id="IPR007194">
    <property type="entry name" value="TRAPP_component"/>
</dbReference>
<keyword evidence="4" id="KW-1185">Reference proteome</keyword>
<protein>
    <recommendedName>
        <fullName evidence="5">Trafficking protein particle complex subunit 6B</fullName>
    </recommendedName>
</protein>
<dbReference type="PANTHER" id="PTHR12817">
    <property type="entry name" value="TRAFFICKING PROTEIN PARTICLE COMPLEX SUBUNIT 6B"/>
    <property type="match status" value="1"/>
</dbReference>
<evidence type="ECO:0000313" key="4">
    <source>
        <dbReference type="Proteomes" id="UP001497453"/>
    </source>
</evidence>
<gene>
    <name evidence="3" type="ORF">GFSPODELE1_LOCUS1346</name>
</gene>
<evidence type="ECO:0008006" key="5">
    <source>
        <dbReference type="Google" id="ProtNLM"/>
    </source>
</evidence>
<proteinExistence type="inferred from homology"/>
<accession>A0ABP1CM52</accession>
<dbReference type="Pfam" id="PF04051">
    <property type="entry name" value="TRAPP"/>
    <property type="match status" value="1"/>
</dbReference>
<reference evidence="4" key="1">
    <citation type="submission" date="2024-04" db="EMBL/GenBank/DDBJ databases">
        <authorList>
            <person name="Shaw F."/>
            <person name="Minotto A."/>
        </authorList>
    </citation>
    <scope>NUCLEOTIDE SEQUENCE [LARGE SCALE GENOMIC DNA]</scope>
</reference>
<dbReference type="Proteomes" id="UP001497453">
    <property type="component" value="Chromosome 1"/>
</dbReference>
<dbReference type="SUPFAM" id="SSF111126">
    <property type="entry name" value="Ligand-binding domain in the NO signalling and Golgi transport"/>
    <property type="match status" value="1"/>
</dbReference>
<sequence>MNPSTSMATLSASISALADPPPKLMDGPAMDYFVIEMVNTLRESSSVAISRTKKIEQEMVEAGLLPPPGSATATATTKRESARDSMSSTPRLDGGKGELSEEDEALRQRLESIGMHVGANVAERLCHDRALFSDTLDAIKFICKDLWVACWDKQVDNLRTNHRGVYVLQDNTFKPISRLSSWEGRADALRRAKLYVAMPGGIIRGALARLGFQAAVVPELSSLPQCTFQVKLPKGS</sequence>
<dbReference type="InterPro" id="IPR037992">
    <property type="entry name" value="TRAPPC6/Trs33"/>
</dbReference>
<name>A0ABP1CM52_9APHY</name>
<feature type="region of interest" description="Disordered" evidence="2">
    <location>
        <begin position="63"/>
        <end position="103"/>
    </location>
</feature>
<dbReference type="InterPro" id="IPR024096">
    <property type="entry name" value="NO_sig/Golgi_transp_ligand-bd"/>
</dbReference>
<comment type="similarity">
    <text evidence="1">Belongs to the TRAPP small subunits family. BET3 subfamily.</text>
</comment>
<evidence type="ECO:0000313" key="3">
    <source>
        <dbReference type="EMBL" id="CAL1696801.1"/>
    </source>
</evidence>